<comment type="similarity">
    <text evidence="1">Belongs to the orthopoxvirus OPG091 family.</text>
</comment>
<dbReference type="SUPFAM" id="SSF54001">
    <property type="entry name" value="Cysteine proteinases"/>
    <property type="match status" value="1"/>
</dbReference>
<dbReference type="OrthoDB" id="14259at10239"/>
<reference evidence="3 4" key="1">
    <citation type="journal article" date="2016" name="J. Gen. Virol.">
        <title>Genomic characterization of a novel poxvirus from a flying fox: evidence for a new genus?</title>
        <authorList>
            <person name="O'Dea M.A."/>
            <person name="Tu S.L."/>
            <person name="Pang S."/>
            <person name="De Ridder T."/>
            <person name="Jackson B."/>
            <person name="Upton C."/>
        </authorList>
    </citation>
    <scope>NUCLEOTIDE SEQUENCE [LARGE SCALE GENOMIC DNA]</scope>
    <source>
        <strain evidence="3 4">Australia</strain>
    </source>
</reference>
<dbReference type="RefSeq" id="YP_009268776.1">
    <property type="nucleotide sequence ID" value="NC_030656.1"/>
</dbReference>
<dbReference type="Pfam" id="PF05708">
    <property type="entry name" value="Peptidase_C92"/>
    <property type="match status" value="1"/>
</dbReference>
<evidence type="ECO:0000313" key="3">
    <source>
        <dbReference type="EMBL" id="ANS71145.1"/>
    </source>
</evidence>
<dbReference type="InterPro" id="IPR024453">
    <property type="entry name" value="Peptidase_C92"/>
</dbReference>
<dbReference type="KEGG" id="vg:28340388"/>
<dbReference type="InterPro" id="IPR038765">
    <property type="entry name" value="Papain-like_cys_pep_sf"/>
</dbReference>
<accession>A0A1B1MRJ2</accession>
<dbReference type="Proteomes" id="UP000203626">
    <property type="component" value="Segment"/>
</dbReference>
<evidence type="ECO:0000256" key="2">
    <source>
        <dbReference type="ARBA" id="ARBA00034814"/>
    </source>
</evidence>
<protein>
    <recommendedName>
        <fullName evidence="2">Protein OPG091</fullName>
    </recommendedName>
</protein>
<evidence type="ECO:0000313" key="4">
    <source>
        <dbReference type="Proteomes" id="UP000203626"/>
    </source>
</evidence>
<name>A0A1B1MRJ2_9POXV</name>
<dbReference type="Gene3D" id="3.90.1720.10">
    <property type="entry name" value="endopeptidase domain like (from Nostoc punctiforme)"/>
    <property type="match status" value="1"/>
</dbReference>
<dbReference type="EMBL" id="KU980965">
    <property type="protein sequence ID" value="ANS71145.1"/>
    <property type="molecule type" value="Genomic_DNA"/>
</dbReference>
<organism evidence="3 4">
    <name type="scientific">Pteropox virus</name>
    <dbReference type="NCBI Taxonomy" id="1873698"/>
    <lineage>
        <taxon>Viruses</taxon>
        <taxon>Varidnaviria</taxon>
        <taxon>Bamfordvirae</taxon>
        <taxon>Nucleocytoviricota</taxon>
        <taxon>Pokkesviricetes</taxon>
        <taxon>Chitovirales</taxon>
        <taxon>Poxviridae</taxon>
        <taxon>Chordopoxvirinae</taxon>
        <taxon>Pteropopoxvirus</taxon>
        <taxon>Pteropopoxvirus pteropox</taxon>
    </lineage>
</organism>
<sequence>MTTASYEFIKAYVPRGAIIFVNSWHSLTEQFNPSNDKHAAIYFGDKLCTHLLKTRCVSYDNICDSTLYAIESTAVKGAHIIPLKTLITKSDIKIYILDNFDSPYKIMEQAADNALELVGAPYGFNSNNLYCFKMVANCFEAAGVDVSTYRLLGKDIYLSQSFTNDPKWKKIYSSESNNMCSIV</sequence>
<dbReference type="GeneID" id="28340388"/>
<evidence type="ECO:0000256" key="1">
    <source>
        <dbReference type="ARBA" id="ARBA00034761"/>
    </source>
</evidence>
<gene>
    <name evidence="3" type="ORF">PTPV-Aus-061</name>
</gene>
<keyword evidence="4" id="KW-1185">Reference proteome</keyword>
<proteinExistence type="inferred from homology"/>